<organism evidence="9 10">
    <name type="scientific">Drosophila lebanonensis</name>
    <name type="common">Fruit fly</name>
    <name type="synonym">Scaptodrosophila lebanonensis</name>
    <dbReference type="NCBI Taxonomy" id="7225"/>
    <lineage>
        <taxon>Eukaryota</taxon>
        <taxon>Metazoa</taxon>
        <taxon>Ecdysozoa</taxon>
        <taxon>Arthropoda</taxon>
        <taxon>Hexapoda</taxon>
        <taxon>Insecta</taxon>
        <taxon>Pterygota</taxon>
        <taxon>Neoptera</taxon>
        <taxon>Endopterygota</taxon>
        <taxon>Diptera</taxon>
        <taxon>Brachycera</taxon>
        <taxon>Muscomorpha</taxon>
        <taxon>Ephydroidea</taxon>
        <taxon>Drosophilidae</taxon>
        <taxon>Scaptodrosophila</taxon>
    </lineage>
</organism>
<dbReference type="SUPFAM" id="SSF49599">
    <property type="entry name" value="TRAF domain-like"/>
    <property type="match status" value="1"/>
</dbReference>
<protein>
    <submittedName>
        <fullName evidence="10">Cysteine and histidine-rich protein 1-like</fullName>
    </submittedName>
</protein>
<dbReference type="Proteomes" id="UP000504634">
    <property type="component" value="Unplaced"/>
</dbReference>
<evidence type="ECO:0000256" key="6">
    <source>
        <dbReference type="SAM" id="MobiDB-lite"/>
    </source>
</evidence>
<dbReference type="SUPFAM" id="SSF57850">
    <property type="entry name" value="RING/U-box"/>
    <property type="match status" value="1"/>
</dbReference>
<dbReference type="RefSeq" id="XP_030377782.1">
    <property type="nucleotide sequence ID" value="XM_030521922.1"/>
</dbReference>
<feature type="compositionally biased region" description="Low complexity" evidence="6">
    <location>
        <begin position="1"/>
        <end position="19"/>
    </location>
</feature>
<evidence type="ECO:0000256" key="3">
    <source>
        <dbReference type="ARBA" id="ARBA00022833"/>
    </source>
</evidence>
<feature type="region of interest" description="Disordered" evidence="6">
    <location>
        <begin position="1"/>
        <end position="25"/>
    </location>
</feature>
<dbReference type="PROSITE" id="PS50145">
    <property type="entry name" value="ZF_TRAF"/>
    <property type="match status" value="1"/>
</dbReference>
<feature type="domain" description="TRAF-type" evidence="8">
    <location>
        <begin position="120"/>
        <end position="157"/>
    </location>
</feature>
<keyword evidence="2 5" id="KW-0863">Zinc-finger</keyword>
<name>A0A6J2TS77_DROLE</name>
<evidence type="ECO:0000256" key="4">
    <source>
        <dbReference type="ARBA" id="ARBA00034319"/>
    </source>
</evidence>
<dbReference type="OrthoDB" id="193703at2759"/>
<dbReference type="GeneID" id="115626544"/>
<dbReference type="GO" id="GO:0008270">
    <property type="term" value="F:zinc ion binding"/>
    <property type="evidence" value="ECO:0007669"/>
    <property type="project" value="UniProtKB-KW"/>
</dbReference>
<evidence type="ECO:0000313" key="10">
    <source>
        <dbReference type="RefSeq" id="XP_030377782.1"/>
    </source>
</evidence>
<evidence type="ECO:0000256" key="2">
    <source>
        <dbReference type="ARBA" id="ARBA00022771"/>
    </source>
</evidence>
<dbReference type="PANTHER" id="PTHR23059:SF4">
    <property type="entry name" value="ZINC FINGER TRAF-TYPE-CONTAINING PROTEIN 1"/>
    <property type="match status" value="1"/>
</dbReference>
<keyword evidence="1 5" id="KW-0479">Metal-binding</keyword>
<evidence type="ECO:0000259" key="7">
    <source>
        <dbReference type="PROSITE" id="PS50089"/>
    </source>
</evidence>
<dbReference type="AlphaFoldDB" id="A0A6J2TS77"/>
<evidence type="ECO:0000313" key="9">
    <source>
        <dbReference type="Proteomes" id="UP000504634"/>
    </source>
</evidence>
<proteinExistence type="inferred from homology"/>
<evidence type="ECO:0000259" key="8">
    <source>
        <dbReference type="PROSITE" id="PS50145"/>
    </source>
</evidence>
<accession>A0A6J2TS77</accession>
<comment type="similarity">
    <text evidence="4">Belongs to the ZFTRAF1 family.</text>
</comment>
<dbReference type="Gene3D" id="3.30.40.10">
    <property type="entry name" value="Zinc/RING finger domain, C3HC4 (zinc finger)"/>
    <property type="match status" value="1"/>
</dbReference>
<keyword evidence="3 5" id="KW-0862">Zinc</keyword>
<evidence type="ECO:0000256" key="5">
    <source>
        <dbReference type="PROSITE-ProRule" id="PRU00207"/>
    </source>
</evidence>
<sequence length="351" mass="40880">MSDSGEQTPEPEQSEGPSQESEESRLDCRLPMPDIDSELYNVPTHCCMTVLRCVVCEIIPHSPIYQCQHGHLFCAGCYQIRVMDKAQGSELGTCPRCHVRIYRHNPARNLVAEGTISEMPAQCFYCGAHMTRALIREHALYECEQRLAYCRYKLIGCPWRNAYSKLKTHESECEWRTKTGMELLEGLRERHRSFESQHSMLQEVMLLMQQPRISIRMLHIKPFYKLKFPRNEYVNVADYRVFNLSWSVMFMWEVPEEGDLSPHDMAKLTTSLHYQLRLDTPDECTSTLVLKYTLVHGVHTDVRFECNLQKCEFSQNQLLSPSALLYRNTWNSCETLLHECGLFARLLIVRA</sequence>
<dbReference type="InterPro" id="IPR001293">
    <property type="entry name" value="Znf_TRAF"/>
</dbReference>
<evidence type="ECO:0000256" key="1">
    <source>
        <dbReference type="ARBA" id="ARBA00022723"/>
    </source>
</evidence>
<gene>
    <name evidence="10" type="primary">LOC115626544</name>
</gene>
<feature type="domain" description="RING-type" evidence="7">
    <location>
        <begin position="53"/>
        <end position="98"/>
    </location>
</feature>
<dbReference type="InterPro" id="IPR039338">
    <property type="entry name" value="ZFTRAF1"/>
</dbReference>
<dbReference type="GO" id="GO:0005634">
    <property type="term" value="C:nucleus"/>
    <property type="evidence" value="ECO:0007669"/>
    <property type="project" value="TreeGrafter"/>
</dbReference>
<dbReference type="InterPro" id="IPR013083">
    <property type="entry name" value="Znf_RING/FYVE/PHD"/>
</dbReference>
<dbReference type="PROSITE" id="PS50089">
    <property type="entry name" value="ZF_RING_2"/>
    <property type="match status" value="1"/>
</dbReference>
<keyword evidence="9" id="KW-1185">Reference proteome</keyword>
<feature type="zinc finger region" description="TRAF-type" evidence="5">
    <location>
        <begin position="120"/>
        <end position="157"/>
    </location>
</feature>
<dbReference type="InterPro" id="IPR001841">
    <property type="entry name" value="Znf_RING"/>
</dbReference>
<reference evidence="10" key="1">
    <citation type="submission" date="2025-08" db="UniProtKB">
        <authorList>
            <consortium name="RefSeq"/>
        </authorList>
    </citation>
    <scope>IDENTIFICATION</scope>
    <source>
        <strain evidence="10">11010-0011.00</strain>
        <tissue evidence="10">Whole body</tissue>
    </source>
</reference>
<dbReference type="PANTHER" id="PTHR23059">
    <property type="entry name" value="CYSTEINE AND HISTIDINE-RICH PROTEIN 1"/>
    <property type="match status" value="1"/>
</dbReference>